<evidence type="ECO:0000313" key="2">
    <source>
        <dbReference type="EMBL" id="HIS63936.1"/>
    </source>
</evidence>
<dbReference type="Proteomes" id="UP000886741">
    <property type="component" value="Unassembled WGS sequence"/>
</dbReference>
<comment type="caution">
    <text evidence="2">The sequence shown here is derived from an EMBL/GenBank/DDBJ whole genome shotgun (WGS) entry which is preliminary data.</text>
</comment>
<organism evidence="2 3">
    <name type="scientific">Candidatus Avoscillospira avistercoris</name>
    <dbReference type="NCBI Taxonomy" id="2840707"/>
    <lineage>
        <taxon>Bacteria</taxon>
        <taxon>Bacillati</taxon>
        <taxon>Bacillota</taxon>
        <taxon>Clostridia</taxon>
        <taxon>Eubacteriales</taxon>
        <taxon>Oscillospiraceae</taxon>
        <taxon>Oscillospiraceae incertae sedis</taxon>
        <taxon>Candidatus Avoscillospira</taxon>
    </lineage>
</organism>
<dbReference type="GO" id="GO:0016747">
    <property type="term" value="F:acyltransferase activity, transferring groups other than amino-acyl groups"/>
    <property type="evidence" value="ECO:0007669"/>
    <property type="project" value="InterPro"/>
</dbReference>
<dbReference type="Pfam" id="PF13527">
    <property type="entry name" value="Acetyltransf_9"/>
    <property type="match status" value="1"/>
</dbReference>
<dbReference type="Gene3D" id="3.40.630.30">
    <property type="match status" value="1"/>
</dbReference>
<feature type="domain" description="N-acetyltransferase" evidence="1">
    <location>
        <begin position="1"/>
        <end position="151"/>
    </location>
</feature>
<dbReference type="CDD" id="cd04301">
    <property type="entry name" value="NAT_SF"/>
    <property type="match status" value="1"/>
</dbReference>
<dbReference type="PROSITE" id="PS51186">
    <property type="entry name" value="GNAT"/>
    <property type="match status" value="1"/>
</dbReference>
<gene>
    <name evidence="2" type="ORF">IAA83_01020</name>
</gene>
<sequence>MTGPARSGDVPRLKALWQSAFGDDMAVIDRFFQSLFRPDSTVVCRDGDDAVAMAHWLPMTVCHDGKGWPVAYVYAVATDEAHRGRGYCRDMLEYFARTLPEQGVRGLVLVPGSGSLRQLYRRYGFSDYTAVSLQTLDAGAAAGTWEAIEPPEYLTLREELLAQRAYVSCSVPILSFQRDLAAHYGGGLYRLESNGVTGVGCGAVDGDGEGVIYELLWPGDRQAGADLMAAALGVSRLLVRTPGEGTPFAMARWLTEMPPVSAPYLGLALD</sequence>
<accession>A0A9D1JS83</accession>
<protein>
    <submittedName>
        <fullName evidence="2">GNAT family N-acetyltransferase</fullName>
    </submittedName>
</protein>
<name>A0A9D1JS83_9FIRM</name>
<dbReference type="SUPFAM" id="SSF55729">
    <property type="entry name" value="Acyl-CoA N-acyltransferases (Nat)"/>
    <property type="match status" value="1"/>
</dbReference>
<dbReference type="InterPro" id="IPR016181">
    <property type="entry name" value="Acyl_CoA_acyltransferase"/>
</dbReference>
<evidence type="ECO:0000313" key="3">
    <source>
        <dbReference type="Proteomes" id="UP000886741"/>
    </source>
</evidence>
<evidence type="ECO:0000259" key="1">
    <source>
        <dbReference type="PROSITE" id="PS51186"/>
    </source>
</evidence>
<dbReference type="InterPro" id="IPR000182">
    <property type="entry name" value="GNAT_dom"/>
</dbReference>
<dbReference type="AlphaFoldDB" id="A0A9D1JS83"/>
<reference evidence="2" key="2">
    <citation type="journal article" date="2021" name="PeerJ">
        <title>Extensive microbial diversity within the chicken gut microbiome revealed by metagenomics and culture.</title>
        <authorList>
            <person name="Gilroy R."/>
            <person name="Ravi A."/>
            <person name="Getino M."/>
            <person name="Pursley I."/>
            <person name="Horton D.L."/>
            <person name="Alikhan N.F."/>
            <person name="Baker D."/>
            <person name="Gharbi K."/>
            <person name="Hall N."/>
            <person name="Watson M."/>
            <person name="Adriaenssens E.M."/>
            <person name="Foster-Nyarko E."/>
            <person name="Jarju S."/>
            <person name="Secka A."/>
            <person name="Antonio M."/>
            <person name="Oren A."/>
            <person name="Chaudhuri R.R."/>
            <person name="La Ragione R."/>
            <person name="Hildebrand F."/>
            <person name="Pallen M.J."/>
        </authorList>
    </citation>
    <scope>NUCLEOTIDE SEQUENCE</scope>
    <source>
        <strain evidence="2">ChiBcec16-1751</strain>
    </source>
</reference>
<proteinExistence type="predicted"/>
<reference evidence="2" key="1">
    <citation type="submission" date="2020-10" db="EMBL/GenBank/DDBJ databases">
        <authorList>
            <person name="Gilroy R."/>
        </authorList>
    </citation>
    <scope>NUCLEOTIDE SEQUENCE</scope>
    <source>
        <strain evidence="2">ChiBcec16-1751</strain>
    </source>
</reference>
<dbReference type="EMBL" id="DVJJ01000020">
    <property type="protein sequence ID" value="HIS63936.1"/>
    <property type="molecule type" value="Genomic_DNA"/>
</dbReference>